<evidence type="ECO:0000313" key="2">
    <source>
        <dbReference type="EMBL" id="AWK13689.1"/>
    </source>
</evidence>
<evidence type="ECO:0000259" key="1">
    <source>
        <dbReference type="PROSITE" id="PS51186"/>
    </source>
</evidence>
<keyword evidence="2" id="KW-0808">Transferase</keyword>
<proteinExistence type="predicted"/>
<dbReference type="OrthoDB" id="5637934at2"/>
<dbReference type="Gene3D" id="3.40.630.30">
    <property type="match status" value="1"/>
</dbReference>
<dbReference type="PROSITE" id="PS51186">
    <property type="entry name" value="GNAT"/>
    <property type="match status" value="1"/>
</dbReference>
<dbReference type="SUPFAM" id="SSF55729">
    <property type="entry name" value="Acyl-CoA N-acyltransferases (Nat)"/>
    <property type="match status" value="1"/>
</dbReference>
<dbReference type="InterPro" id="IPR016181">
    <property type="entry name" value="Acyl_CoA_acyltransferase"/>
</dbReference>
<dbReference type="InterPro" id="IPR000182">
    <property type="entry name" value="GNAT_dom"/>
</dbReference>
<dbReference type="Pfam" id="PF00583">
    <property type="entry name" value="Acetyltransf_1"/>
    <property type="match status" value="1"/>
</dbReference>
<evidence type="ECO:0000313" key="3">
    <source>
        <dbReference type="Proteomes" id="UP000261875"/>
    </source>
</evidence>
<sequence>MNYKNRTPLFSLYYQIENYFFTSISQRHHYVTDGACAYFTGVESSGLNLLIVNKKNCHMDIEAVLQRGIHFLHTTEYPFSIMIRSELIDIKIKNKLNKENFHTDDTSTAMQLNMENFPSSDLRNNDNIQCTDRCLTDWTTPLESAFASIPTVINQYQERHQAAIDAKKNLVHFSLYVKQQPVCSLTLSMQKDIARLDDIGTKVEFQGQGHASALMQHALRYAKSRSISRCFLDASTEGISLYKRTGFSTLFEYIIFHRERC</sequence>
<dbReference type="RefSeq" id="WP_072550918.1">
    <property type="nucleotide sequence ID" value="NZ_CP021659.1"/>
</dbReference>
<dbReference type="STRING" id="1878942.GCA_900128755_01693"/>
<protein>
    <submittedName>
        <fullName evidence="2">N-acetyltransferase</fullName>
    </submittedName>
</protein>
<dbReference type="CDD" id="cd04301">
    <property type="entry name" value="NAT_SF"/>
    <property type="match status" value="1"/>
</dbReference>
<dbReference type="GO" id="GO:0016747">
    <property type="term" value="F:acyltransferase activity, transferring groups other than amino-acyl groups"/>
    <property type="evidence" value="ECO:0007669"/>
    <property type="project" value="InterPro"/>
</dbReference>
<gene>
    <name evidence="2" type="ORF">CCS41_03025</name>
</gene>
<organism evidence="2 3">
    <name type="scientific">Candidatus Fukatsuia symbiotica</name>
    <dbReference type="NCBI Taxonomy" id="1878942"/>
    <lineage>
        <taxon>Bacteria</taxon>
        <taxon>Pseudomonadati</taxon>
        <taxon>Pseudomonadota</taxon>
        <taxon>Gammaproteobacteria</taxon>
        <taxon>Enterobacterales</taxon>
        <taxon>Yersiniaceae</taxon>
        <taxon>Candidatus Fukatsuia</taxon>
    </lineage>
</organism>
<feature type="domain" description="N-acetyltransferase" evidence="1">
    <location>
        <begin position="126"/>
        <end position="261"/>
    </location>
</feature>
<name>A0A2U8I3L0_9GAMM</name>
<keyword evidence="3" id="KW-1185">Reference proteome</keyword>
<accession>A0A2U8I3L0</accession>
<dbReference type="KEGG" id="fsm:CCS41_03025"/>
<dbReference type="AlphaFoldDB" id="A0A2U8I3L0"/>
<reference evidence="2 3" key="1">
    <citation type="submission" date="2017-05" db="EMBL/GenBank/DDBJ databases">
        <title>Genome sequence of Candidatus Fukatsuia symbiotica and Candidatus Hamiltonella defensa from Acyrthosiphon pisum strain 5D.</title>
        <authorList>
            <person name="Patel V.A."/>
            <person name="Chevignon G."/>
            <person name="Russell J.A."/>
            <person name="Oliver K.M."/>
        </authorList>
    </citation>
    <scope>NUCLEOTIDE SEQUENCE [LARGE SCALE GENOMIC DNA]</scope>
    <source>
        <strain evidence="2 3">5D</strain>
    </source>
</reference>
<dbReference type="Proteomes" id="UP000261875">
    <property type="component" value="Chromosome"/>
</dbReference>
<dbReference type="EMBL" id="CP021659">
    <property type="protein sequence ID" value="AWK13689.1"/>
    <property type="molecule type" value="Genomic_DNA"/>
</dbReference>